<evidence type="ECO:0000313" key="1">
    <source>
        <dbReference type="EMBL" id="KAI0056463.1"/>
    </source>
</evidence>
<evidence type="ECO:0000313" key="2">
    <source>
        <dbReference type="Proteomes" id="UP000814140"/>
    </source>
</evidence>
<dbReference type="EMBL" id="MU277264">
    <property type="protein sequence ID" value="KAI0056463.1"/>
    <property type="molecule type" value="Genomic_DNA"/>
</dbReference>
<protein>
    <submittedName>
        <fullName evidence="1">Uncharacterized protein</fullName>
    </submittedName>
</protein>
<organism evidence="1 2">
    <name type="scientific">Artomyces pyxidatus</name>
    <dbReference type="NCBI Taxonomy" id="48021"/>
    <lineage>
        <taxon>Eukaryota</taxon>
        <taxon>Fungi</taxon>
        <taxon>Dikarya</taxon>
        <taxon>Basidiomycota</taxon>
        <taxon>Agaricomycotina</taxon>
        <taxon>Agaricomycetes</taxon>
        <taxon>Russulales</taxon>
        <taxon>Auriscalpiaceae</taxon>
        <taxon>Artomyces</taxon>
    </lineage>
</organism>
<dbReference type="Proteomes" id="UP000814140">
    <property type="component" value="Unassembled WGS sequence"/>
</dbReference>
<comment type="caution">
    <text evidence="1">The sequence shown here is derived from an EMBL/GenBank/DDBJ whole genome shotgun (WGS) entry which is preliminary data.</text>
</comment>
<accession>A0ACB8SJM5</accession>
<reference evidence="1" key="1">
    <citation type="submission" date="2021-03" db="EMBL/GenBank/DDBJ databases">
        <authorList>
            <consortium name="DOE Joint Genome Institute"/>
            <person name="Ahrendt S."/>
            <person name="Looney B.P."/>
            <person name="Miyauchi S."/>
            <person name="Morin E."/>
            <person name="Drula E."/>
            <person name="Courty P.E."/>
            <person name="Chicoki N."/>
            <person name="Fauchery L."/>
            <person name="Kohler A."/>
            <person name="Kuo A."/>
            <person name="Labutti K."/>
            <person name="Pangilinan J."/>
            <person name="Lipzen A."/>
            <person name="Riley R."/>
            <person name="Andreopoulos W."/>
            <person name="He G."/>
            <person name="Johnson J."/>
            <person name="Barry K.W."/>
            <person name="Grigoriev I.V."/>
            <person name="Nagy L."/>
            <person name="Hibbett D."/>
            <person name="Henrissat B."/>
            <person name="Matheny P.B."/>
            <person name="Labbe J."/>
            <person name="Martin F."/>
        </authorList>
    </citation>
    <scope>NUCLEOTIDE SEQUENCE</scope>
    <source>
        <strain evidence="1">HHB10654</strain>
    </source>
</reference>
<keyword evidence="2" id="KW-1185">Reference proteome</keyword>
<sequence>MLRTSLVGAEVFSDIPNVLLHQFEPGEPAAAWSAVTEALCPPPVRHLTASLTNAASQKRVRRSLERSWNRLNGMGNWAR</sequence>
<name>A0ACB8SJM5_9AGAM</name>
<proteinExistence type="predicted"/>
<reference evidence="1" key="2">
    <citation type="journal article" date="2022" name="New Phytol.">
        <title>Evolutionary transition to the ectomycorrhizal habit in the genomes of a hyperdiverse lineage of mushroom-forming fungi.</title>
        <authorList>
            <person name="Looney B."/>
            <person name="Miyauchi S."/>
            <person name="Morin E."/>
            <person name="Drula E."/>
            <person name="Courty P.E."/>
            <person name="Kohler A."/>
            <person name="Kuo A."/>
            <person name="LaButti K."/>
            <person name="Pangilinan J."/>
            <person name="Lipzen A."/>
            <person name="Riley R."/>
            <person name="Andreopoulos W."/>
            <person name="He G."/>
            <person name="Johnson J."/>
            <person name="Nolan M."/>
            <person name="Tritt A."/>
            <person name="Barry K.W."/>
            <person name="Grigoriev I.V."/>
            <person name="Nagy L.G."/>
            <person name="Hibbett D."/>
            <person name="Henrissat B."/>
            <person name="Matheny P.B."/>
            <person name="Labbe J."/>
            <person name="Martin F.M."/>
        </authorList>
    </citation>
    <scope>NUCLEOTIDE SEQUENCE</scope>
    <source>
        <strain evidence="1">HHB10654</strain>
    </source>
</reference>
<gene>
    <name evidence="1" type="ORF">BV25DRAFT_1832238</name>
</gene>